<protein>
    <submittedName>
        <fullName evidence="1">Uncharacterized protein</fullName>
    </submittedName>
</protein>
<keyword evidence="2" id="KW-1185">Reference proteome</keyword>
<evidence type="ECO:0000313" key="2">
    <source>
        <dbReference type="Proteomes" id="UP001211907"/>
    </source>
</evidence>
<dbReference type="Proteomes" id="UP001211907">
    <property type="component" value="Unassembled WGS sequence"/>
</dbReference>
<proteinExistence type="predicted"/>
<dbReference type="Gene3D" id="3.40.50.10140">
    <property type="entry name" value="Toll/interleukin-1 receptor homology (TIR) domain"/>
    <property type="match status" value="1"/>
</dbReference>
<feature type="non-terminal residue" evidence="1">
    <location>
        <position position="205"/>
    </location>
</feature>
<comment type="caution">
    <text evidence="1">The sequence shown here is derived from an EMBL/GenBank/DDBJ whole genome shotgun (WGS) entry which is preliminary data.</text>
</comment>
<accession>A0AAD5X7I8</accession>
<dbReference type="SUPFAM" id="SSF52200">
    <property type="entry name" value="Toll/Interleukin receptor TIR domain"/>
    <property type="match status" value="1"/>
</dbReference>
<dbReference type="EMBL" id="JADGJH010004514">
    <property type="protein sequence ID" value="KAJ3085530.1"/>
    <property type="molecule type" value="Genomic_DNA"/>
</dbReference>
<sequence>MVLTPSQLQTATAKTCKEHSVLKHDLFTSYRSKIDGEFVAQLVPFLEKLGSRILCRRVCVFWDKLCLKSGLKWEDGFIGGLTGSYVIMYVLSEESLRQMIENVQNGIEDYVLLEIEAGVSLADARILPILIDSAGTTFSEITGHGSLFNPTTYPDLLHVKSSTNFRKTMTDLFLNQVIHTAPDHTKIHNIAYDIVDLIEPLPGDS</sequence>
<organism evidence="1 2">
    <name type="scientific">Physocladia obscura</name>
    <dbReference type="NCBI Taxonomy" id="109957"/>
    <lineage>
        <taxon>Eukaryota</taxon>
        <taxon>Fungi</taxon>
        <taxon>Fungi incertae sedis</taxon>
        <taxon>Chytridiomycota</taxon>
        <taxon>Chytridiomycota incertae sedis</taxon>
        <taxon>Chytridiomycetes</taxon>
        <taxon>Chytridiales</taxon>
        <taxon>Chytriomycetaceae</taxon>
        <taxon>Physocladia</taxon>
    </lineage>
</organism>
<reference evidence="1" key="1">
    <citation type="submission" date="2020-05" db="EMBL/GenBank/DDBJ databases">
        <title>Phylogenomic resolution of chytrid fungi.</title>
        <authorList>
            <person name="Stajich J.E."/>
            <person name="Amses K."/>
            <person name="Simmons R."/>
            <person name="Seto K."/>
            <person name="Myers J."/>
            <person name="Bonds A."/>
            <person name="Quandt C.A."/>
            <person name="Barry K."/>
            <person name="Liu P."/>
            <person name="Grigoriev I."/>
            <person name="Longcore J.E."/>
            <person name="James T.Y."/>
        </authorList>
    </citation>
    <scope>NUCLEOTIDE SEQUENCE</scope>
    <source>
        <strain evidence="1">JEL0513</strain>
    </source>
</reference>
<evidence type="ECO:0000313" key="1">
    <source>
        <dbReference type="EMBL" id="KAJ3085530.1"/>
    </source>
</evidence>
<dbReference type="InterPro" id="IPR035897">
    <property type="entry name" value="Toll_tir_struct_dom_sf"/>
</dbReference>
<gene>
    <name evidence="1" type="ORF">HK100_009021</name>
</gene>
<name>A0AAD5X7I8_9FUNG</name>
<dbReference type="AlphaFoldDB" id="A0AAD5X7I8"/>